<dbReference type="SUPFAM" id="SSF52833">
    <property type="entry name" value="Thioredoxin-like"/>
    <property type="match status" value="1"/>
</dbReference>
<feature type="chain" id="PRO_5046596157" evidence="2">
    <location>
        <begin position="19"/>
        <end position="314"/>
    </location>
</feature>
<evidence type="ECO:0000256" key="1">
    <source>
        <dbReference type="SAM" id="MobiDB-lite"/>
    </source>
</evidence>
<evidence type="ECO:0000256" key="2">
    <source>
        <dbReference type="SAM" id="SignalP"/>
    </source>
</evidence>
<protein>
    <submittedName>
        <fullName evidence="3">Conjugal transfer protein TraF</fullName>
    </submittedName>
</protein>
<dbReference type="Proteomes" id="UP001596031">
    <property type="component" value="Unassembled WGS sequence"/>
</dbReference>
<comment type="caution">
    <text evidence="3">The sequence shown here is derived from an EMBL/GenBank/DDBJ whole genome shotgun (WGS) entry which is preliminary data.</text>
</comment>
<evidence type="ECO:0000313" key="4">
    <source>
        <dbReference type="Proteomes" id="UP001596031"/>
    </source>
</evidence>
<gene>
    <name evidence="3" type="primary">traF</name>
    <name evidence="3" type="ORF">ACFPOU_04580</name>
</gene>
<organism evidence="3 4">
    <name type="scientific">Massilia jejuensis</name>
    <dbReference type="NCBI Taxonomy" id="648894"/>
    <lineage>
        <taxon>Bacteria</taxon>
        <taxon>Pseudomonadati</taxon>
        <taxon>Pseudomonadota</taxon>
        <taxon>Betaproteobacteria</taxon>
        <taxon>Burkholderiales</taxon>
        <taxon>Oxalobacteraceae</taxon>
        <taxon>Telluria group</taxon>
        <taxon>Massilia</taxon>
    </lineage>
</organism>
<accession>A0ABW0PCM7</accession>
<dbReference type="InterPro" id="IPR036249">
    <property type="entry name" value="Thioredoxin-like_sf"/>
</dbReference>
<dbReference type="RefSeq" id="WP_379717672.1">
    <property type="nucleotide sequence ID" value="NZ_JBHSMS010000015.1"/>
</dbReference>
<reference evidence="4" key="1">
    <citation type="journal article" date="2019" name="Int. J. Syst. Evol. Microbiol.">
        <title>The Global Catalogue of Microorganisms (GCM) 10K type strain sequencing project: providing services to taxonomists for standard genome sequencing and annotation.</title>
        <authorList>
            <consortium name="The Broad Institute Genomics Platform"/>
            <consortium name="The Broad Institute Genome Sequencing Center for Infectious Disease"/>
            <person name="Wu L."/>
            <person name="Ma J."/>
        </authorList>
    </citation>
    <scope>NUCLEOTIDE SEQUENCE [LARGE SCALE GENOMIC DNA]</scope>
    <source>
        <strain evidence="4">CCUG 38813</strain>
    </source>
</reference>
<dbReference type="EMBL" id="JBHSMS010000015">
    <property type="protein sequence ID" value="MFC5510404.1"/>
    <property type="molecule type" value="Genomic_DNA"/>
</dbReference>
<name>A0ABW0PCM7_9BURK</name>
<dbReference type="Pfam" id="PF13728">
    <property type="entry name" value="TraF"/>
    <property type="match status" value="1"/>
</dbReference>
<evidence type="ECO:0000313" key="3">
    <source>
        <dbReference type="EMBL" id="MFC5510404.1"/>
    </source>
</evidence>
<keyword evidence="2" id="KW-0732">Signal</keyword>
<dbReference type="InterPro" id="IPR039555">
    <property type="entry name" value="TraF/TrbB"/>
</dbReference>
<feature type="region of interest" description="Disordered" evidence="1">
    <location>
        <begin position="43"/>
        <end position="62"/>
    </location>
</feature>
<proteinExistence type="predicted"/>
<keyword evidence="4" id="KW-1185">Reference proteome</keyword>
<sequence length="314" mass="35165">MRYLIIPLALGLSTAALGQEVRTDDSYGDAFLHYKPYVVKGKTAKPPETQVRAPAPQPKKEDRKVDVKWLQENYKLLEERAIDDPTDENVAAYLYVRRIAMDKSQRFSEKVSEVTNTDPLLNENNRIPYASAGAQSIRSANRLAQEQATRELATAGGLVVFVDGSCRFCAMQMPIVSALRAQYGMEALVVSLDGKRPRGYSGPLVRDNGLYRKLDLKLTPSVVYVHRPRAYQDGKDNNQYRVIAQGFYTQDELVKQIAFAGHTTKLLSSQTMRDLAVWNRGVASTEDLGGLELNGNDPAAIKRKLQPLLQKQYQ</sequence>
<feature type="signal peptide" evidence="2">
    <location>
        <begin position="1"/>
        <end position="18"/>
    </location>
</feature>